<reference evidence="1" key="1">
    <citation type="submission" date="2023-10" db="EMBL/GenBank/DDBJ databases">
        <title>Genome assembly of Pristionchus species.</title>
        <authorList>
            <person name="Yoshida K."/>
            <person name="Sommer R.J."/>
        </authorList>
    </citation>
    <scope>NUCLEOTIDE SEQUENCE</scope>
    <source>
        <strain evidence="1">RS5133</strain>
    </source>
</reference>
<evidence type="ECO:0008006" key="3">
    <source>
        <dbReference type="Google" id="ProtNLM"/>
    </source>
</evidence>
<dbReference type="AlphaFoldDB" id="A0AAV5W5W8"/>
<comment type="caution">
    <text evidence="1">The sequence shown here is derived from an EMBL/GenBank/DDBJ whole genome shotgun (WGS) entry which is preliminary data.</text>
</comment>
<feature type="non-terminal residue" evidence="1">
    <location>
        <position position="225"/>
    </location>
</feature>
<evidence type="ECO:0000313" key="2">
    <source>
        <dbReference type="Proteomes" id="UP001432322"/>
    </source>
</evidence>
<dbReference type="PRINTS" id="PR01345">
    <property type="entry name" value="CERVTRCPTASE"/>
</dbReference>
<accession>A0AAV5W5W8</accession>
<dbReference type="EMBL" id="BTSY01000004">
    <property type="protein sequence ID" value="GMT26144.1"/>
    <property type="molecule type" value="Genomic_DNA"/>
</dbReference>
<feature type="non-terminal residue" evidence="1">
    <location>
        <position position="1"/>
    </location>
</feature>
<sequence length="225" mass="26304">HALVKPIPKKTSNSISDFRPISLTSSVCKVFEKILITLSFSKHIEKIISKARSKLYLLFNSFRSNTTDVYLKSFTTYILPGLETCSVIWNPVHAVEITMEIEKVQRDFTRKLYYRCSLPHTNYLIVTLERRRVITDIVFLHSTLHRKYELDYSSLLTLSPLTHFIRNSHPFRISLPFLPHNSHSTFASRTITIWNSLPYKSAFTSHDTFRKFLRSQPISFFPESI</sequence>
<dbReference type="PANTHER" id="PTHR21459">
    <property type="entry name" value="PROTEIN CBG08968"/>
    <property type="match status" value="1"/>
</dbReference>
<proteinExistence type="predicted"/>
<evidence type="ECO:0000313" key="1">
    <source>
        <dbReference type="EMBL" id="GMT26144.1"/>
    </source>
</evidence>
<organism evidence="1 2">
    <name type="scientific">Pristionchus fissidentatus</name>
    <dbReference type="NCBI Taxonomy" id="1538716"/>
    <lineage>
        <taxon>Eukaryota</taxon>
        <taxon>Metazoa</taxon>
        <taxon>Ecdysozoa</taxon>
        <taxon>Nematoda</taxon>
        <taxon>Chromadorea</taxon>
        <taxon>Rhabditida</taxon>
        <taxon>Rhabditina</taxon>
        <taxon>Diplogasteromorpha</taxon>
        <taxon>Diplogasteroidea</taxon>
        <taxon>Neodiplogasteridae</taxon>
        <taxon>Pristionchus</taxon>
    </lineage>
</organism>
<dbReference type="PANTHER" id="PTHR21459:SF2">
    <property type="entry name" value="PROTEIN CBG08968"/>
    <property type="match status" value="1"/>
</dbReference>
<protein>
    <recommendedName>
        <fullName evidence="3">Endonuclease/reverse transcript</fullName>
    </recommendedName>
</protein>
<gene>
    <name evidence="1" type="ORF">PFISCL1PPCAC_17441</name>
</gene>
<dbReference type="Proteomes" id="UP001432322">
    <property type="component" value="Unassembled WGS sequence"/>
</dbReference>
<name>A0AAV5W5W8_9BILA</name>
<keyword evidence="2" id="KW-1185">Reference proteome</keyword>